<protein>
    <submittedName>
        <fullName evidence="3">OmpA family protein</fullName>
    </submittedName>
</protein>
<dbReference type="PROSITE" id="PS51257">
    <property type="entry name" value="PROKAR_LIPOPROTEIN"/>
    <property type="match status" value="1"/>
</dbReference>
<dbReference type="EMBL" id="FWZT01000012">
    <property type="protein sequence ID" value="SMF40524.1"/>
    <property type="molecule type" value="Genomic_DNA"/>
</dbReference>
<dbReference type="GO" id="GO:0016020">
    <property type="term" value="C:membrane"/>
    <property type="evidence" value="ECO:0007669"/>
    <property type="project" value="UniProtKB-UniRule"/>
</dbReference>
<evidence type="ECO:0000313" key="3">
    <source>
        <dbReference type="EMBL" id="SMF40524.1"/>
    </source>
</evidence>
<feature type="domain" description="OmpA-like" evidence="2">
    <location>
        <begin position="129"/>
        <end position="246"/>
    </location>
</feature>
<evidence type="ECO:0000259" key="2">
    <source>
        <dbReference type="PROSITE" id="PS51123"/>
    </source>
</evidence>
<dbReference type="Pfam" id="PF00691">
    <property type="entry name" value="OmpA"/>
    <property type="match status" value="1"/>
</dbReference>
<name>A0A1Y6C7P9_9BACT</name>
<evidence type="ECO:0000313" key="4">
    <source>
        <dbReference type="Proteomes" id="UP000192907"/>
    </source>
</evidence>
<dbReference type="InterPro" id="IPR036737">
    <property type="entry name" value="OmpA-like_sf"/>
</dbReference>
<organism evidence="3 4">
    <name type="scientific">Pseudobacteriovorax antillogorgiicola</name>
    <dbReference type="NCBI Taxonomy" id="1513793"/>
    <lineage>
        <taxon>Bacteria</taxon>
        <taxon>Pseudomonadati</taxon>
        <taxon>Bdellovibrionota</taxon>
        <taxon>Oligoflexia</taxon>
        <taxon>Oligoflexales</taxon>
        <taxon>Pseudobacteriovoracaceae</taxon>
        <taxon>Pseudobacteriovorax</taxon>
    </lineage>
</organism>
<dbReference type="PROSITE" id="PS51123">
    <property type="entry name" value="OMPA_2"/>
    <property type="match status" value="1"/>
</dbReference>
<gene>
    <name evidence="3" type="ORF">SAMN06296036_11284</name>
</gene>
<accession>A0A1Y6C7P9</accession>
<keyword evidence="1" id="KW-0472">Membrane</keyword>
<dbReference type="InterPro" id="IPR006665">
    <property type="entry name" value="OmpA-like"/>
</dbReference>
<dbReference type="SUPFAM" id="SSF103088">
    <property type="entry name" value="OmpA-like"/>
    <property type="match status" value="1"/>
</dbReference>
<dbReference type="STRING" id="1513793.SAMN06296036_11284"/>
<keyword evidence="4" id="KW-1185">Reference proteome</keyword>
<proteinExistence type="predicted"/>
<dbReference type="OrthoDB" id="9805566at2"/>
<sequence>MRIITVNLISLFVLVGCSSLPKNSPEEFYEAKQAISAMERHDVDEIFPRLAKESKNTYEESLDLLNRYIATGALSTRDLAIKKADEAREMATETRLMTKAVQSWDRDYGEFRKASEAAPRVSKNSDLEDIQNHAFVSTIAFFESGDATQAVMNHKELSALTSLLSMDSRARVELTGYADPRGTMPQNRQLALERATKISQLLQESGISGDQIRVSSAGEVTHLSPKASDATLQLARKVEAKLTFNNSRNK</sequence>
<dbReference type="Proteomes" id="UP000192907">
    <property type="component" value="Unassembled WGS sequence"/>
</dbReference>
<dbReference type="RefSeq" id="WP_132320442.1">
    <property type="nucleotide sequence ID" value="NZ_FWZT01000012.1"/>
</dbReference>
<reference evidence="4" key="1">
    <citation type="submission" date="2017-04" db="EMBL/GenBank/DDBJ databases">
        <authorList>
            <person name="Varghese N."/>
            <person name="Submissions S."/>
        </authorList>
    </citation>
    <scope>NUCLEOTIDE SEQUENCE [LARGE SCALE GENOMIC DNA]</scope>
    <source>
        <strain evidence="4">RKEM611</strain>
    </source>
</reference>
<dbReference type="Gene3D" id="3.30.1330.60">
    <property type="entry name" value="OmpA-like domain"/>
    <property type="match status" value="1"/>
</dbReference>
<dbReference type="AlphaFoldDB" id="A0A1Y6C7P9"/>
<evidence type="ECO:0000256" key="1">
    <source>
        <dbReference type="PROSITE-ProRule" id="PRU00473"/>
    </source>
</evidence>